<proteinExistence type="predicted"/>
<dbReference type="Proteomes" id="UP000243579">
    <property type="component" value="Unassembled WGS sequence"/>
</dbReference>
<evidence type="ECO:0000313" key="3">
    <source>
        <dbReference type="Proteomes" id="UP000243579"/>
    </source>
</evidence>
<dbReference type="InterPro" id="IPR015894">
    <property type="entry name" value="Guanylate-bd_N"/>
</dbReference>
<dbReference type="Gene3D" id="2.30.29.30">
    <property type="entry name" value="Pleckstrin-homology domain (PH domain)/Phosphotyrosine-binding domain (PTB)"/>
    <property type="match status" value="1"/>
</dbReference>
<dbReference type="InterPro" id="IPR027417">
    <property type="entry name" value="P-loop_NTPase"/>
</dbReference>
<accession>A0A1V9Z4S0</accession>
<evidence type="ECO:0000313" key="2">
    <source>
        <dbReference type="EMBL" id="OQR93013.1"/>
    </source>
</evidence>
<keyword evidence="3" id="KW-1185">Reference proteome</keyword>
<name>A0A1V9Z4S0_ACHHY</name>
<dbReference type="GO" id="GO:0005525">
    <property type="term" value="F:GTP binding"/>
    <property type="evidence" value="ECO:0007669"/>
    <property type="project" value="InterPro"/>
</dbReference>
<dbReference type="Gene3D" id="3.40.50.300">
    <property type="entry name" value="P-loop containing nucleotide triphosphate hydrolases"/>
    <property type="match status" value="1"/>
</dbReference>
<dbReference type="PANTHER" id="PTHR10751">
    <property type="entry name" value="GUANYLATE BINDING PROTEIN"/>
    <property type="match status" value="1"/>
</dbReference>
<reference evidence="2 3" key="1">
    <citation type="journal article" date="2014" name="Genome Biol. Evol.">
        <title>The secreted proteins of Achlya hypogyna and Thraustotheca clavata identify the ancestral oomycete secretome and reveal gene acquisitions by horizontal gene transfer.</title>
        <authorList>
            <person name="Misner I."/>
            <person name="Blouin N."/>
            <person name="Leonard G."/>
            <person name="Richards T.A."/>
            <person name="Lane C.E."/>
        </authorList>
    </citation>
    <scope>NUCLEOTIDE SEQUENCE [LARGE SCALE GENOMIC DNA]</scope>
    <source>
        <strain evidence="2 3">ATCC 48635</strain>
    </source>
</reference>
<dbReference type="EMBL" id="JNBR01000433">
    <property type="protein sequence ID" value="OQR93013.1"/>
    <property type="molecule type" value="Genomic_DNA"/>
</dbReference>
<dbReference type="SUPFAM" id="SSF52540">
    <property type="entry name" value="P-loop containing nucleoside triphosphate hydrolases"/>
    <property type="match status" value="1"/>
</dbReference>
<feature type="domain" description="PH" evidence="1">
    <location>
        <begin position="576"/>
        <end position="705"/>
    </location>
</feature>
<organism evidence="2 3">
    <name type="scientific">Achlya hypogyna</name>
    <name type="common">Oomycete</name>
    <name type="synonym">Protoachlya hypogyna</name>
    <dbReference type="NCBI Taxonomy" id="1202772"/>
    <lineage>
        <taxon>Eukaryota</taxon>
        <taxon>Sar</taxon>
        <taxon>Stramenopiles</taxon>
        <taxon>Oomycota</taxon>
        <taxon>Saprolegniomycetes</taxon>
        <taxon>Saprolegniales</taxon>
        <taxon>Achlyaceae</taxon>
        <taxon>Achlya</taxon>
    </lineage>
</organism>
<dbReference type="Pfam" id="PF02263">
    <property type="entry name" value="GBP"/>
    <property type="match status" value="1"/>
</dbReference>
<gene>
    <name evidence="2" type="ORF">ACHHYP_03040</name>
</gene>
<dbReference type="SUPFAM" id="SSF50729">
    <property type="entry name" value="PH domain-like"/>
    <property type="match status" value="1"/>
</dbReference>
<dbReference type="PROSITE" id="PS50003">
    <property type="entry name" value="PH_DOMAIN"/>
    <property type="match status" value="1"/>
</dbReference>
<dbReference type="OrthoDB" id="48057at2759"/>
<evidence type="ECO:0000259" key="1">
    <source>
        <dbReference type="PROSITE" id="PS50003"/>
    </source>
</evidence>
<dbReference type="InterPro" id="IPR011993">
    <property type="entry name" value="PH-like_dom_sf"/>
</dbReference>
<dbReference type="AlphaFoldDB" id="A0A1V9Z4S0"/>
<dbReference type="InterPro" id="IPR001849">
    <property type="entry name" value="PH_domain"/>
</dbReference>
<dbReference type="GO" id="GO:0003924">
    <property type="term" value="F:GTPase activity"/>
    <property type="evidence" value="ECO:0007669"/>
    <property type="project" value="InterPro"/>
</dbReference>
<sequence>MAGVRVQLIKVVEGLLSHLELNTDAIEYLRDKYDPLAVFSFVGPQGSGKSAFVQELIRASKPDGTDYVMEPTPEDAGVWMYIEETEYAHAKHVAYLDIHSYGGNKHIDAQLFSLAALLSSTVFNVSIGGINDSAFAQLGFLEAAVDILGDSATGHLPPLQWVVRDLPTKEVKAIVGSLVDPSTDIDQLYLHAVLDPKTSPFRSHLSWQILTNLFPKRTCTILPAATSPAYEKKAARLGKTLVEKSRLSTLHGVPLTGSIVASVLELLIDQQRGIVDVLDGAWPSIVQAAVLDVIEVAMTQYKAQVDAQLPTSHDDTTAPIVLPCDPSVLRNLHDDACLAAQPVLTRATNMGSDGAASAKAMFARLADAHLAAWLARNDALSKAMCVGLLQTLHTEVEQSMLAKLQRPEDDPLLFSDFKGLFRFYSIQVQQMIARYATEAQGPQKMVQLAAFYSTLMPKYVLYLTDLGEHRLESETIASTLMLDRSKGALQQALDAKETAKESIKTTQAQVQAGLLVTARMEKRLREVIDDALEGVSLLYDAAKLQGETLEREAFINVERTAERVLEVTQKTRSEDDELLEGYLIKQGGGGVFGRKNWKQRYFVLHRSLLSYAKTKDDYERGKILKELSIVGCDVRESMDAGEGFEIWPPLGGQGTVYDYKQGMFSSEASTARRKVDSDSDRKFYLRATTVEIKEQWVQRLRLAAQQQHMH</sequence>
<comment type="caution">
    <text evidence="2">The sequence shown here is derived from an EMBL/GenBank/DDBJ whole genome shotgun (WGS) entry which is preliminary data.</text>
</comment>
<protein>
    <recommendedName>
        <fullName evidence="1">PH domain-containing protein</fullName>
    </recommendedName>
</protein>
<dbReference type="Pfam" id="PF00169">
    <property type="entry name" value="PH"/>
    <property type="match status" value="1"/>
</dbReference>
<dbReference type="SMART" id="SM00233">
    <property type="entry name" value="PH"/>
    <property type="match status" value="1"/>
</dbReference>